<dbReference type="PhylomeDB" id="B4G5L2"/>
<dbReference type="SMR" id="B4G5L2"/>
<dbReference type="EMBL" id="CH479179">
    <property type="protein sequence ID" value="EDW24878.1"/>
    <property type="molecule type" value="Genomic_DNA"/>
</dbReference>
<dbReference type="PANTHER" id="PTHR19375">
    <property type="entry name" value="HEAT SHOCK PROTEIN 70KDA"/>
    <property type="match status" value="1"/>
</dbReference>
<dbReference type="FunFam" id="3.30.420.40:FF:000028">
    <property type="entry name" value="heat shock 70 kDa protein-like"/>
    <property type="match status" value="1"/>
</dbReference>
<evidence type="ECO:0000256" key="2">
    <source>
        <dbReference type="ARBA" id="ARBA00022741"/>
    </source>
</evidence>
<keyword evidence="3" id="KW-0067">ATP-binding</keyword>
<feature type="transmembrane region" description="Helical" evidence="4">
    <location>
        <begin position="80"/>
        <end position="101"/>
    </location>
</feature>
<protein>
    <submittedName>
        <fullName evidence="5">GL24387</fullName>
    </submittedName>
</protein>
<comment type="similarity">
    <text evidence="1">Belongs to the heat shock protein 70 family.</text>
</comment>
<reference evidence="5 6" key="1">
    <citation type="journal article" date="2007" name="Nature">
        <title>Evolution of genes and genomes on the Drosophila phylogeny.</title>
        <authorList>
            <consortium name="Drosophila 12 Genomes Consortium"/>
            <person name="Clark A.G."/>
            <person name="Eisen M.B."/>
            <person name="Smith D.R."/>
            <person name="Bergman C.M."/>
            <person name="Oliver B."/>
            <person name="Markow T.A."/>
            <person name="Kaufman T.C."/>
            <person name="Kellis M."/>
            <person name="Gelbart W."/>
            <person name="Iyer V.N."/>
            <person name="Pollard D.A."/>
            <person name="Sackton T.B."/>
            <person name="Larracuente A.M."/>
            <person name="Singh N.D."/>
            <person name="Abad J.P."/>
            <person name="Abt D.N."/>
            <person name="Adryan B."/>
            <person name="Aguade M."/>
            <person name="Akashi H."/>
            <person name="Anderson W.W."/>
            <person name="Aquadro C.F."/>
            <person name="Ardell D.H."/>
            <person name="Arguello R."/>
            <person name="Artieri C.G."/>
            <person name="Barbash D.A."/>
            <person name="Barker D."/>
            <person name="Barsanti P."/>
            <person name="Batterham P."/>
            <person name="Batzoglou S."/>
            <person name="Begun D."/>
            <person name="Bhutkar A."/>
            <person name="Blanco E."/>
            <person name="Bosak S.A."/>
            <person name="Bradley R.K."/>
            <person name="Brand A.D."/>
            <person name="Brent M.R."/>
            <person name="Brooks A.N."/>
            <person name="Brown R.H."/>
            <person name="Butlin R.K."/>
            <person name="Caggese C."/>
            <person name="Calvi B.R."/>
            <person name="Bernardo de Carvalho A."/>
            <person name="Caspi A."/>
            <person name="Castrezana S."/>
            <person name="Celniker S.E."/>
            <person name="Chang J.L."/>
            <person name="Chapple C."/>
            <person name="Chatterji S."/>
            <person name="Chinwalla A."/>
            <person name="Civetta A."/>
            <person name="Clifton S.W."/>
            <person name="Comeron J.M."/>
            <person name="Costello J.C."/>
            <person name="Coyne J.A."/>
            <person name="Daub J."/>
            <person name="David R.G."/>
            <person name="Delcher A.L."/>
            <person name="Delehaunty K."/>
            <person name="Do C.B."/>
            <person name="Ebling H."/>
            <person name="Edwards K."/>
            <person name="Eickbush T."/>
            <person name="Evans J.D."/>
            <person name="Filipski A."/>
            <person name="Findeiss S."/>
            <person name="Freyhult E."/>
            <person name="Fulton L."/>
            <person name="Fulton R."/>
            <person name="Garcia A.C."/>
            <person name="Gardiner A."/>
            <person name="Garfield D.A."/>
            <person name="Garvin B.E."/>
            <person name="Gibson G."/>
            <person name="Gilbert D."/>
            <person name="Gnerre S."/>
            <person name="Godfrey J."/>
            <person name="Good R."/>
            <person name="Gotea V."/>
            <person name="Gravely B."/>
            <person name="Greenberg A.J."/>
            <person name="Griffiths-Jones S."/>
            <person name="Gross S."/>
            <person name="Guigo R."/>
            <person name="Gustafson E.A."/>
            <person name="Haerty W."/>
            <person name="Hahn M.W."/>
            <person name="Halligan D.L."/>
            <person name="Halpern A.L."/>
            <person name="Halter G.M."/>
            <person name="Han M.V."/>
            <person name="Heger A."/>
            <person name="Hillier L."/>
            <person name="Hinrichs A.S."/>
            <person name="Holmes I."/>
            <person name="Hoskins R.A."/>
            <person name="Hubisz M.J."/>
            <person name="Hultmark D."/>
            <person name="Huntley M.A."/>
            <person name="Jaffe D.B."/>
            <person name="Jagadeeshan S."/>
            <person name="Jeck W.R."/>
            <person name="Johnson J."/>
            <person name="Jones C.D."/>
            <person name="Jordan W.C."/>
            <person name="Karpen G.H."/>
            <person name="Kataoka E."/>
            <person name="Keightley P.D."/>
            <person name="Kheradpour P."/>
            <person name="Kirkness E.F."/>
            <person name="Koerich L.B."/>
            <person name="Kristiansen K."/>
            <person name="Kudrna D."/>
            <person name="Kulathinal R.J."/>
            <person name="Kumar S."/>
            <person name="Kwok R."/>
            <person name="Lander E."/>
            <person name="Langley C.H."/>
            <person name="Lapoint R."/>
            <person name="Lazzaro B.P."/>
            <person name="Lee S.J."/>
            <person name="Levesque L."/>
            <person name="Li R."/>
            <person name="Lin C.F."/>
            <person name="Lin M.F."/>
            <person name="Lindblad-Toh K."/>
            <person name="Llopart A."/>
            <person name="Long M."/>
            <person name="Low L."/>
            <person name="Lozovsky E."/>
            <person name="Lu J."/>
            <person name="Luo M."/>
            <person name="Machado C.A."/>
            <person name="Makalowski W."/>
            <person name="Marzo M."/>
            <person name="Matsuda M."/>
            <person name="Matzkin L."/>
            <person name="McAllister B."/>
            <person name="McBride C.S."/>
            <person name="McKernan B."/>
            <person name="McKernan K."/>
            <person name="Mendez-Lago M."/>
            <person name="Minx P."/>
            <person name="Mollenhauer M.U."/>
            <person name="Montooth K."/>
            <person name="Mount S.M."/>
            <person name="Mu X."/>
            <person name="Myers E."/>
            <person name="Negre B."/>
            <person name="Newfeld S."/>
            <person name="Nielsen R."/>
            <person name="Noor M.A."/>
            <person name="O'Grady P."/>
            <person name="Pachter L."/>
            <person name="Papaceit M."/>
            <person name="Parisi M.J."/>
            <person name="Parisi M."/>
            <person name="Parts L."/>
            <person name="Pedersen J.S."/>
            <person name="Pesole G."/>
            <person name="Phillippy A.M."/>
            <person name="Ponting C.P."/>
            <person name="Pop M."/>
            <person name="Porcelli D."/>
            <person name="Powell J.R."/>
            <person name="Prohaska S."/>
            <person name="Pruitt K."/>
            <person name="Puig M."/>
            <person name="Quesneville H."/>
            <person name="Ram K.R."/>
            <person name="Rand D."/>
            <person name="Rasmussen M.D."/>
            <person name="Reed L.K."/>
            <person name="Reenan R."/>
            <person name="Reily A."/>
            <person name="Remington K.A."/>
            <person name="Rieger T.T."/>
            <person name="Ritchie M.G."/>
            <person name="Robin C."/>
            <person name="Rogers Y.H."/>
            <person name="Rohde C."/>
            <person name="Rozas J."/>
            <person name="Rubenfield M.J."/>
            <person name="Ruiz A."/>
            <person name="Russo S."/>
            <person name="Salzberg S.L."/>
            <person name="Sanchez-Gracia A."/>
            <person name="Saranga D.J."/>
            <person name="Sato H."/>
            <person name="Schaeffer S.W."/>
            <person name="Schatz M.C."/>
            <person name="Schlenke T."/>
            <person name="Schwartz R."/>
            <person name="Segarra C."/>
            <person name="Singh R.S."/>
            <person name="Sirot L."/>
            <person name="Sirota M."/>
            <person name="Sisneros N.B."/>
            <person name="Smith C.D."/>
            <person name="Smith T.F."/>
            <person name="Spieth J."/>
            <person name="Stage D.E."/>
            <person name="Stark A."/>
            <person name="Stephan W."/>
            <person name="Strausberg R.L."/>
            <person name="Strempel S."/>
            <person name="Sturgill D."/>
            <person name="Sutton G."/>
            <person name="Sutton G.G."/>
            <person name="Tao W."/>
            <person name="Teichmann S."/>
            <person name="Tobari Y.N."/>
            <person name="Tomimura Y."/>
            <person name="Tsolas J.M."/>
            <person name="Valente V.L."/>
            <person name="Venter E."/>
            <person name="Venter J.C."/>
            <person name="Vicario S."/>
            <person name="Vieira F.G."/>
            <person name="Vilella A.J."/>
            <person name="Villasante A."/>
            <person name="Walenz B."/>
            <person name="Wang J."/>
            <person name="Wasserman M."/>
            <person name="Watts T."/>
            <person name="Wilson D."/>
            <person name="Wilson R.K."/>
            <person name="Wing R.A."/>
            <person name="Wolfner M.F."/>
            <person name="Wong A."/>
            <person name="Wong G.K."/>
            <person name="Wu C.I."/>
            <person name="Wu G."/>
            <person name="Yamamoto D."/>
            <person name="Yang H.P."/>
            <person name="Yang S.P."/>
            <person name="Yorke J.A."/>
            <person name="Yoshida K."/>
            <person name="Zdobnov E."/>
            <person name="Zhang P."/>
            <person name="Zhang Y."/>
            <person name="Zimin A.V."/>
            <person name="Baldwin J."/>
            <person name="Abdouelleil A."/>
            <person name="Abdulkadir J."/>
            <person name="Abebe A."/>
            <person name="Abera B."/>
            <person name="Abreu J."/>
            <person name="Acer S.C."/>
            <person name="Aftuck L."/>
            <person name="Alexander A."/>
            <person name="An P."/>
            <person name="Anderson E."/>
            <person name="Anderson S."/>
            <person name="Arachi H."/>
            <person name="Azer M."/>
            <person name="Bachantsang P."/>
            <person name="Barry A."/>
            <person name="Bayul T."/>
            <person name="Berlin A."/>
            <person name="Bessette D."/>
            <person name="Bloom T."/>
            <person name="Blye J."/>
            <person name="Boguslavskiy L."/>
            <person name="Bonnet C."/>
            <person name="Boukhgalter B."/>
            <person name="Bourzgui I."/>
            <person name="Brown A."/>
            <person name="Cahill P."/>
            <person name="Channer S."/>
            <person name="Cheshatsang Y."/>
            <person name="Chuda L."/>
            <person name="Citroen M."/>
            <person name="Collymore A."/>
            <person name="Cooke P."/>
            <person name="Costello M."/>
            <person name="D'Aco K."/>
            <person name="Daza R."/>
            <person name="De Haan G."/>
            <person name="DeGray S."/>
            <person name="DeMaso C."/>
            <person name="Dhargay N."/>
            <person name="Dooley K."/>
            <person name="Dooley E."/>
            <person name="Doricent M."/>
            <person name="Dorje P."/>
            <person name="Dorjee K."/>
            <person name="Dupes A."/>
            <person name="Elong R."/>
            <person name="Falk J."/>
            <person name="Farina A."/>
            <person name="Faro S."/>
            <person name="Ferguson D."/>
            <person name="Fisher S."/>
            <person name="Foley C.D."/>
            <person name="Franke A."/>
            <person name="Friedrich D."/>
            <person name="Gadbois L."/>
            <person name="Gearin G."/>
            <person name="Gearin C.R."/>
            <person name="Giannoukos G."/>
            <person name="Goode T."/>
            <person name="Graham J."/>
            <person name="Grandbois E."/>
            <person name="Grewal S."/>
            <person name="Gyaltsen K."/>
            <person name="Hafez N."/>
            <person name="Hagos B."/>
            <person name="Hall J."/>
            <person name="Henson C."/>
            <person name="Hollinger A."/>
            <person name="Honan T."/>
            <person name="Huard M.D."/>
            <person name="Hughes L."/>
            <person name="Hurhula B."/>
            <person name="Husby M.E."/>
            <person name="Kamat A."/>
            <person name="Kanga B."/>
            <person name="Kashin S."/>
            <person name="Khazanovich D."/>
            <person name="Kisner P."/>
            <person name="Lance K."/>
            <person name="Lara M."/>
            <person name="Lee W."/>
            <person name="Lennon N."/>
            <person name="Letendre F."/>
            <person name="LeVine R."/>
            <person name="Lipovsky A."/>
            <person name="Liu X."/>
            <person name="Liu J."/>
            <person name="Liu S."/>
            <person name="Lokyitsang T."/>
            <person name="Lokyitsang Y."/>
            <person name="Lubonja R."/>
            <person name="Lui A."/>
            <person name="MacDonald P."/>
            <person name="Magnisalis V."/>
            <person name="Maru K."/>
            <person name="Matthews C."/>
            <person name="McCusker W."/>
            <person name="McDonough S."/>
            <person name="Mehta T."/>
            <person name="Meldrim J."/>
            <person name="Meneus L."/>
            <person name="Mihai O."/>
            <person name="Mihalev A."/>
            <person name="Mihova T."/>
            <person name="Mittelman R."/>
            <person name="Mlenga V."/>
            <person name="Montmayeur A."/>
            <person name="Mulrain L."/>
            <person name="Navidi A."/>
            <person name="Naylor J."/>
            <person name="Negash T."/>
            <person name="Nguyen T."/>
            <person name="Nguyen N."/>
            <person name="Nicol R."/>
            <person name="Norbu C."/>
            <person name="Norbu N."/>
            <person name="Novod N."/>
            <person name="O'Neill B."/>
            <person name="Osman S."/>
            <person name="Markiewicz E."/>
            <person name="Oyono O.L."/>
            <person name="Patti C."/>
            <person name="Phunkhang P."/>
            <person name="Pierre F."/>
            <person name="Priest M."/>
            <person name="Raghuraman S."/>
            <person name="Rege F."/>
            <person name="Reyes R."/>
            <person name="Rise C."/>
            <person name="Rogov P."/>
            <person name="Ross K."/>
            <person name="Ryan E."/>
            <person name="Settipalli S."/>
            <person name="Shea T."/>
            <person name="Sherpa N."/>
            <person name="Shi L."/>
            <person name="Shih D."/>
            <person name="Sparrow T."/>
            <person name="Spaulding J."/>
            <person name="Stalker J."/>
            <person name="Stange-Thomann N."/>
            <person name="Stavropoulos S."/>
            <person name="Stone C."/>
            <person name="Strader C."/>
            <person name="Tesfaye S."/>
            <person name="Thomson T."/>
            <person name="Thoulutsang Y."/>
            <person name="Thoulutsang D."/>
            <person name="Topham K."/>
            <person name="Topping I."/>
            <person name="Tsamla T."/>
            <person name="Vassiliev H."/>
            <person name="Vo A."/>
            <person name="Wangchuk T."/>
            <person name="Wangdi T."/>
            <person name="Weiand M."/>
            <person name="Wilkinson J."/>
            <person name="Wilson A."/>
            <person name="Yadav S."/>
            <person name="Young G."/>
            <person name="Yu Q."/>
            <person name="Zembek L."/>
            <person name="Zhong D."/>
            <person name="Zimmer A."/>
            <person name="Zwirko Z."/>
            <person name="Jaffe D.B."/>
            <person name="Alvarez P."/>
            <person name="Brockman W."/>
            <person name="Butler J."/>
            <person name="Chin C."/>
            <person name="Gnerre S."/>
            <person name="Grabherr M."/>
            <person name="Kleber M."/>
            <person name="Mauceli E."/>
            <person name="MacCallum I."/>
        </authorList>
    </citation>
    <scope>NUCLEOTIDE SEQUENCE [LARGE SCALE GENOMIC DNA]</scope>
    <source>
        <strain evidence="6">MSH-3 / Tucson 14011-0111.49</strain>
    </source>
</reference>
<evidence type="ECO:0000256" key="4">
    <source>
        <dbReference type="SAM" id="Phobius"/>
    </source>
</evidence>
<keyword evidence="4" id="KW-0472">Membrane</keyword>
<dbReference type="InterPro" id="IPR013126">
    <property type="entry name" value="Hsp_70_fam"/>
</dbReference>
<dbReference type="PROSITE" id="PS00297">
    <property type="entry name" value="HSP70_1"/>
    <property type="match status" value="1"/>
</dbReference>
<keyword evidence="6" id="KW-1185">Reference proteome</keyword>
<dbReference type="Proteomes" id="UP000008744">
    <property type="component" value="Unassembled WGS sequence"/>
</dbReference>
<keyword evidence="2" id="KW-0547">Nucleotide-binding</keyword>
<dbReference type="InterPro" id="IPR043129">
    <property type="entry name" value="ATPase_NBD"/>
</dbReference>
<sequence>MAKIPAIGIDLGTTYSCVGVWQNSKVEIIANDQGNRTTPSYVAFNDTERLIGDAAKNQLPLVLKWRKVSKGTILAIVKNYVQSVSFASCINAFTFYFMCVARRLNGRFVFIYTPYLSCWLASQLSWWMPPQVLLYFSTGITHAALESLLRQWDLGLVHSRWGQTMVFMLSSLVVLHYQQAQKYSGFWFIKPTPLPVDYPKWSAVKRLRQSLTQFGTYLGIGLALDLGHAIMRRNLMRLRLDTTRFLVGYMGLFQVCFPTPHLKYE</sequence>
<dbReference type="eggNOG" id="KOG0101">
    <property type="taxonomic scope" value="Eukaryota"/>
</dbReference>
<feature type="transmembrane region" description="Helical" evidence="4">
    <location>
        <begin position="108"/>
        <end position="126"/>
    </location>
</feature>
<dbReference type="GO" id="GO:0005524">
    <property type="term" value="F:ATP binding"/>
    <property type="evidence" value="ECO:0007669"/>
    <property type="project" value="UniProtKB-KW"/>
</dbReference>
<dbReference type="Gene3D" id="3.30.420.40">
    <property type="match status" value="1"/>
</dbReference>
<keyword evidence="4" id="KW-1133">Transmembrane helix</keyword>
<dbReference type="Pfam" id="PF00012">
    <property type="entry name" value="HSP70"/>
    <property type="match status" value="1"/>
</dbReference>
<evidence type="ECO:0000256" key="1">
    <source>
        <dbReference type="ARBA" id="ARBA00007381"/>
    </source>
</evidence>
<evidence type="ECO:0000313" key="6">
    <source>
        <dbReference type="Proteomes" id="UP000008744"/>
    </source>
</evidence>
<evidence type="ECO:0000313" key="5">
    <source>
        <dbReference type="EMBL" id="EDW24878.1"/>
    </source>
</evidence>
<name>B4G5L2_DROPE</name>
<accession>B4G5L2</accession>
<gene>
    <name evidence="5" type="primary">Dper\GL24387</name>
    <name evidence="5" type="ORF">Dper_GL24387</name>
</gene>
<evidence type="ECO:0000256" key="3">
    <source>
        <dbReference type="ARBA" id="ARBA00022840"/>
    </source>
</evidence>
<dbReference type="InterPro" id="IPR018181">
    <property type="entry name" value="Heat_shock_70_CS"/>
</dbReference>
<dbReference type="STRING" id="7234.B4G5L2"/>
<dbReference type="AlphaFoldDB" id="B4G5L2"/>
<dbReference type="HOGENOM" id="CLU_1090961_0_0_1"/>
<dbReference type="PRINTS" id="PR00301">
    <property type="entry name" value="HEATSHOCK70"/>
</dbReference>
<keyword evidence="4" id="KW-0812">Transmembrane</keyword>
<dbReference type="OrthoDB" id="2401965at2759"/>
<organism evidence="6">
    <name type="scientific">Drosophila persimilis</name>
    <name type="common">Fruit fly</name>
    <dbReference type="NCBI Taxonomy" id="7234"/>
    <lineage>
        <taxon>Eukaryota</taxon>
        <taxon>Metazoa</taxon>
        <taxon>Ecdysozoa</taxon>
        <taxon>Arthropoda</taxon>
        <taxon>Hexapoda</taxon>
        <taxon>Insecta</taxon>
        <taxon>Pterygota</taxon>
        <taxon>Neoptera</taxon>
        <taxon>Endopterygota</taxon>
        <taxon>Diptera</taxon>
        <taxon>Brachycera</taxon>
        <taxon>Muscomorpha</taxon>
        <taxon>Ephydroidea</taxon>
        <taxon>Drosophilidae</taxon>
        <taxon>Drosophila</taxon>
        <taxon>Sophophora</taxon>
    </lineage>
</organism>
<dbReference type="SUPFAM" id="SSF53067">
    <property type="entry name" value="Actin-like ATPase domain"/>
    <property type="match status" value="1"/>
</dbReference>
<dbReference type="GO" id="GO:0140662">
    <property type="term" value="F:ATP-dependent protein folding chaperone"/>
    <property type="evidence" value="ECO:0007669"/>
    <property type="project" value="InterPro"/>
</dbReference>
<proteinExistence type="inferred from homology"/>